<organism evidence="2 3">
    <name type="scientific">Candidatus Abawacabacteria bacterium RIFCSPHIGHO2_01_FULL_46_8</name>
    <dbReference type="NCBI Taxonomy" id="1817815"/>
    <lineage>
        <taxon>Bacteria</taxon>
        <taxon>Candidatus Abawacaibacteriota</taxon>
    </lineage>
</organism>
<reference evidence="2 3" key="1">
    <citation type="journal article" date="2016" name="Nat. Commun.">
        <title>Thousands of microbial genomes shed light on interconnected biogeochemical processes in an aquifer system.</title>
        <authorList>
            <person name="Anantharaman K."/>
            <person name="Brown C.T."/>
            <person name="Hug L.A."/>
            <person name="Sharon I."/>
            <person name="Castelle C.J."/>
            <person name="Probst A.J."/>
            <person name="Thomas B.C."/>
            <person name="Singh A."/>
            <person name="Wilkins M.J."/>
            <person name="Karaoz U."/>
            <person name="Brodie E.L."/>
            <person name="Williams K.H."/>
            <person name="Hubbard S.S."/>
            <person name="Banfield J.F."/>
        </authorList>
    </citation>
    <scope>NUCLEOTIDE SEQUENCE [LARGE SCALE GENOMIC DNA]</scope>
</reference>
<dbReference type="InterPro" id="IPR012902">
    <property type="entry name" value="N_methyl_site"/>
</dbReference>
<dbReference type="Proteomes" id="UP000177521">
    <property type="component" value="Unassembled WGS sequence"/>
</dbReference>
<feature type="transmembrane region" description="Helical" evidence="1">
    <location>
        <begin position="12"/>
        <end position="34"/>
    </location>
</feature>
<evidence type="ECO:0000313" key="2">
    <source>
        <dbReference type="EMBL" id="OGC82754.1"/>
    </source>
</evidence>
<accession>A0A1F4XMC8</accession>
<protein>
    <recommendedName>
        <fullName evidence="4">General secretion pathway GspH domain-containing protein</fullName>
    </recommendedName>
</protein>
<keyword evidence="1" id="KW-1133">Transmembrane helix</keyword>
<dbReference type="AlphaFoldDB" id="A0A1F4XMC8"/>
<dbReference type="NCBIfam" id="TIGR02532">
    <property type="entry name" value="IV_pilin_GFxxxE"/>
    <property type="match status" value="1"/>
</dbReference>
<keyword evidence="1" id="KW-0812">Transmembrane</keyword>
<keyword evidence="1" id="KW-0472">Membrane</keyword>
<sequence length="201" mass="22086">MASFSKQQAYSLVEILIVITIVALLIVGGVVAYFQQYQLQVYKGAVRQIDSLLRSARSSALSGKIADTQLEDSERLPFGIYFSKGSGVIGALDQGSVLSFYDSYPKDAPNSNYDQEDQLKQEFHLPSKVTITNLQLKKGSEWQQVPKGAVIFQPPRAQVVISDNAGSTDWLALQVEISLEPGSGQKTNFIIDVRTGNIQLQ</sequence>
<proteinExistence type="predicted"/>
<gene>
    <name evidence="2" type="ORF">A2788_02535</name>
</gene>
<dbReference type="InterPro" id="IPR045584">
    <property type="entry name" value="Pilin-like"/>
</dbReference>
<evidence type="ECO:0008006" key="4">
    <source>
        <dbReference type="Google" id="ProtNLM"/>
    </source>
</evidence>
<evidence type="ECO:0000313" key="3">
    <source>
        <dbReference type="Proteomes" id="UP000177521"/>
    </source>
</evidence>
<comment type="caution">
    <text evidence="2">The sequence shown here is derived from an EMBL/GenBank/DDBJ whole genome shotgun (WGS) entry which is preliminary data.</text>
</comment>
<dbReference type="EMBL" id="MEWS01000008">
    <property type="protein sequence ID" value="OGC82754.1"/>
    <property type="molecule type" value="Genomic_DNA"/>
</dbReference>
<evidence type="ECO:0000256" key="1">
    <source>
        <dbReference type="SAM" id="Phobius"/>
    </source>
</evidence>
<dbReference type="Pfam" id="PF07963">
    <property type="entry name" value="N_methyl"/>
    <property type="match status" value="1"/>
</dbReference>
<dbReference type="SUPFAM" id="SSF54523">
    <property type="entry name" value="Pili subunits"/>
    <property type="match status" value="1"/>
</dbReference>
<name>A0A1F4XMC8_9BACT</name>